<evidence type="ECO:0000313" key="2">
    <source>
        <dbReference type="EMBL" id="AVQ00114.1"/>
    </source>
</evidence>
<protein>
    <submittedName>
        <fullName evidence="2">Chemotaxis protein CheW</fullName>
    </submittedName>
</protein>
<reference evidence="2 3" key="2">
    <citation type="submission" date="2018-03" db="EMBL/GenBank/DDBJ databases">
        <authorList>
            <person name="Keele B.F."/>
        </authorList>
    </citation>
    <scope>NUCLEOTIDE SEQUENCE [LARGE SCALE GENOMIC DNA]</scope>
    <source>
        <strain evidence="2 3">D13</strain>
    </source>
</reference>
<dbReference type="Pfam" id="PF01584">
    <property type="entry name" value="CheW"/>
    <property type="match status" value="1"/>
</dbReference>
<reference evidence="2 3" key="1">
    <citation type="submission" date="2018-03" db="EMBL/GenBank/DDBJ databases">
        <title>Ahniella affigens gen. nov., sp. nov., a gammaproteobacterium isolated from sandy soil near a stream.</title>
        <authorList>
            <person name="Ko Y."/>
            <person name="Kim J.-H."/>
        </authorList>
    </citation>
    <scope>NUCLEOTIDE SEQUENCE [LARGE SCALE GENOMIC DNA]</scope>
    <source>
        <strain evidence="2 3">D13</strain>
    </source>
</reference>
<dbReference type="OrthoDB" id="5298045at2"/>
<dbReference type="Proteomes" id="UP000241074">
    <property type="component" value="Chromosome"/>
</dbReference>
<evidence type="ECO:0000313" key="3">
    <source>
        <dbReference type="Proteomes" id="UP000241074"/>
    </source>
</evidence>
<dbReference type="KEGG" id="xba:C7S18_13890"/>
<organism evidence="2 3">
    <name type="scientific">Ahniella affigens</name>
    <dbReference type="NCBI Taxonomy" id="2021234"/>
    <lineage>
        <taxon>Bacteria</taxon>
        <taxon>Pseudomonadati</taxon>
        <taxon>Pseudomonadota</taxon>
        <taxon>Gammaproteobacteria</taxon>
        <taxon>Lysobacterales</taxon>
        <taxon>Rhodanobacteraceae</taxon>
        <taxon>Ahniella</taxon>
    </lineage>
</organism>
<dbReference type="SUPFAM" id="SSF50341">
    <property type="entry name" value="CheW-like"/>
    <property type="match status" value="1"/>
</dbReference>
<dbReference type="PROSITE" id="PS50851">
    <property type="entry name" value="CHEW"/>
    <property type="match status" value="1"/>
</dbReference>
<feature type="domain" description="CheW-like" evidence="1">
    <location>
        <begin position="33"/>
        <end position="173"/>
    </location>
</feature>
<dbReference type="InterPro" id="IPR039315">
    <property type="entry name" value="CheW"/>
</dbReference>
<dbReference type="SMART" id="SM00260">
    <property type="entry name" value="CheW"/>
    <property type="match status" value="1"/>
</dbReference>
<dbReference type="GO" id="GO:0007165">
    <property type="term" value="P:signal transduction"/>
    <property type="evidence" value="ECO:0007669"/>
    <property type="project" value="InterPro"/>
</dbReference>
<dbReference type="GO" id="GO:0006935">
    <property type="term" value="P:chemotaxis"/>
    <property type="evidence" value="ECO:0007669"/>
    <property type="project" value="InterPro"/>
</dbReference>
<dbReference type="PANTHER" id="PTHR22617">
    <property type="entry name" value="CHEMOTAXIS SENSOR HISTIDINE KINASE-RELATED"/>
    <property type="match status" value="1"/>
</dbReference>
<dbReference type="Gene3D" id="2.30.30.40">
    <property type="entry name" value="SH3 Domains"/>
    <property type="match status" value="1"/>
</dbReference>
<proteinExistence type="predicted"/>
<name>A0A2P1PZ44_9GAMM</name>
<dbReference type="InterPro" id="IPR036061">
    <property type="entry name" value="CheW-like_dom_sf"/>
</dbReference>
<gene>
    <name evidence="2" type="ORF">C7S18_13890</name>
</gene>
<dbReference type="InterPro" id="IPR002545">
    <property type="entry name" value="CheW-lke_dom"/>
</dbReference>
<dbReference type="Gene3D" id="2.40.50.180">
    <property type="entry name" value="CheA-289, Domain 4"/>
    <property type="match status" value="1"/>
</dbReference>
<keyword evidence="3" id="KW-1185">Reference proteome</keyword>
<sequence length="178" mass="19790">MAGVSPFDTLLDYEQRSLAHVAGLPEQIDAPGLWRGIAFRLGQRRLAASITEVTEILSFPVLTSVPGSKFWLMGVANVRGNLVSVIDVRGFIEGERSTHNEKSRVLVIRQHGSLVGLLVDEILGQRAFVDANLREGEMEADERYRRYIERFYETSGTGYGIFSMAALTRTPEFTQAAI</sequence>
<accession>A0A2P1PZ44</accession>
<dbReference type="PANTHER" id="PTHR22617:SF43">
    <property type="entry name" value="PROTEIN PILI"/>
    <property type="match status" value="1"/>
</dbReference>
<evidence type="ECO:0000259" key="1">
    <source>
        <dbReference type="PROSITE" id="PS50851"/>
    </source>
</evidence>
<dbReference type="GO" id="GO:0005829">
    <property type="term" value="C:cytosol"/>
    <property type="evidence" value="ECO:0007669"/>
    <property type="project" value="TreeGrafter"/>
</dbReference>
<dbReference type="AlphaFoldDB" id="A0A2P1PZ44"/>
<dbReference type="EMBL" id="CP027860">
    <property type="protein sequence ID" value="AVQ00114.1"/>
    <property type="molecule type" value="Genomic_DNA"/>
</dbReference>